<dbReference type="FunFam" id="3.40.30.10:FF:000108">
    <property type="entry name" value="NHL repeat-containing protein 2"/>
    <property type="match status" value="1"/>
</dbReference>
<evidence type="ECO:0000256" key="12">
    <source>
        <dbReference type="ARBA" id="ARBA00071348"/>
    </source>
</evidence>
<dbReference type="Proteomes" id="UP000789390">
    <property type="component" value="Unassembled WGS sequence"/>
</dbReference>
<dbReference type="SUPFAM" id="SSF53474">
    <property type="entry name" value="alpha/beta-Hydrolases"/>
    <property type="match status" value="1"/>
</dbReference>
<keyword evidence="7" id="KW-0378">Hydrolase</keyword>
<dbReference type="Pfam" id="PF04083">
    <property type="entry name" value="Abhydro_lipase"/>
    <property type="match status" value="1"/>
</dbReference>
<dbReference type="CDD" id="cd14951">
    <property type="entry name" value="NHL-2_like"/>
    <property type="match status" value="1"/>
</dbReference>
<keyword evidence="5" id="KW-0732">Signal</keyword>
<evidence type="ECO:0000256" key="13">
    <source>
        <dbReference type="SAM" id="MobiDB-lite"/>
    </source>
</evidence>
<dbReference type="InterPro" id="IPR013766">
    <property type="entry name" value="Thioredoxin_domain"/>
</dbReference>
<dbReference type="InterPro" id="IPR045302">
    <property type="entry name" value="NHL2_NHL_rpt_dom"/>
</dbReference>
<protein>
    <recommendedName>
        <fullName evidence="12">NHL repeat-containing protein 2</fullName>
    </recommendedName>
</protein>
<dbReference type="FunFam" id="3.40.50.1820:FF:000021">
    <property type="entry name" value="Lipase"/>
    <property type="match status" value="1"/>
</dbReference>
<evidence type="ECO:0000256" key="9">
    <source>
        <dbReference type="ARBA" id="ARBA00023098"/>
    </source>
</evidence>
<comment type="subcellular location">
    <subcellularLocation>
        <location evidence="1">Cytoplasm</location>
        <location evidence="1">Cytosol</location>
    </subcellularLocation>
</comment>
<dbReference type="InterPro" id="IPR029058">
    <property type="entry name" value="AB_hydrolase_fold"/>
</dbReference>
<accession>A0A8J2RW01</accession>
<evidence type="ECO:0000256" key="1">
    <source>
        <dbReference type="ARBA" id="ARBA00004514"/>
    </source>
</evidence>
<evidence type="ECO:0000256" key="5">
    <source>
        <dbReference type="ARBA" id="ARBA00022729"/>
    </source>
</evidence>
<dbReference type="Pfam" id="PF01436">
    <property type="entry name" value="NHL"/>
    <property type="match status" value="1"/>
</dbReference>
<evidence type="ECO:0000256" key="11">
    <source>
        <dbReference type="ARBA" id="ARBA00057428"/>
    </source>
</evidence>
<keyword evidence="16" id="KW-1185">Reference proteome</keyword>
<feature type="compositionally biased region" description="Polar residues" evidence="13">
    <location>
        <begin position="868"/>
        <end position="879"/>
    </location>
</feature>
<evidence type="ECO:0000256" key="6">
    <source>
        <dbReference type="ARBA" id="ARBA00022737"/>
    </source>
</evidence>
<feature type="compositionally biased region" description="Low complexity" evidence="13">
    <location>
        <begin position="1113"/>
        <end position="1129"/>
    </location>
</feature>
<dbReference type="Pfam" id="PF13905">
    <property type="entry name" value="Thioredoxin_8"/>
    <property type="match status" value="1"/>
</dbReference>
<evidence type="ECO:0000256" key="4">
    <source>
        <dbReference type="ARBA" id="ARBA00022490"/>
    </source>
</evidence>
<dbReference type="GO" id="GO:0016787">
    <property type="term" value="F:hydrolase activity"/>
    <property type="evidence" value="ECO:0007669"/>
    <property type="project" value="UniProtKB-KW"/>
</dbReference>
<keyword evidence="9" id="KW-0443">Lipid metabolism</keyword>
<dbReference type="PROSITE" id="PS51352">
    <property type="entry name" value="THIOREDOXIN_2"/>
    <property type="match status" value="1"/>
</dbReference>
<dbReference type="GO" id="GO:0016042">
    <property type="term" value="P:lipid catabolic process"/>
    <property type="evidence" value="ECO:0007669"/>
    <property type="project" value="UniProtKB-KW"/>
</dbReference>
<feature type="compositionally biased region" description="Polar residues" evidence="13">
    <location>
        <begin position="795"/>
        <end position="813"/>
    </location>
</feature>
<feature type="compositionally biased region" description="Basic and acidic residues" evidence="13">
    <location>
        <begin position="1058"/>
        <end position="1081"/>
    </location>
</feature>
<keyword evidence="4" id="KW-0963">Cytoplasm</keyword>
<feature type="region of interest" description="Disordered" evidence="13">
    <location>
        <begin position="996"/>
        <end position="1129"/>
    </location>
</feature>
<dbReference type="InterPro" id="IPR022742">
    <property type="entry name" value="Hydrolase_4"/>
</dbReference>
<dbReference type="PANTHER" id="PTHR46388">
    <property type="entry name" value="NHL REPEAT-CONTAINING PROTEIN 2"/>
    <property type="match status" value="1"/>
</dbReference>
<comment type="subunit">
    <text evidence="3">Monomer.</text>
</comment>
<evidence type="ECO:0000256" key="7">
    <source>
        <dbReference type="ARBA" id="ARBA00022801"/>
    </source>
</evidence>
<dbReference type="Gene3D" id="3.40.50.1820">
    <property type="entry name" value="alpha/beta hydrolase"/>
    <property type="match status" value="1"/>
</dbReference>
<proteinExistence type="inferred from homology"/>
<evidence type="ECO:0000256" key="8">
    <source>
        <dbReference type="ARBA" id="ARBA00022963"/>
    </source>
</evidence>
<dbReference type="EMBL" id="CAKKLH010000303">
    <property type="protein sequence ID" value="CAH0110466.1"/>
    <property type="molecule type" value="Genomic_DNA"/>
</dbReference>
<dbReference type="SUPFAM" id="SSF52833">
    <property type="entry name" value="Thioredoxin-like"/>
    <property type="match status" value="1"/>
</dbReference>
<evidence type="ECO:0000256" key="3">
    <source>
        <dbReference type="ARBA" id="ARBA00011245"/>
    </source>
</evidence>
<comment type="function">
    <text evidence="11">Required for normal embryonic development.</text>
</comment>
<feature type="compositionally biased region" description="Basic residues" evidence="13">
    <location>
        <begin position="783"/>
        <end position="794"/>
    </location>
</feature>
<keyword evidence="6" id="KW-0677">Repeat</keyword>
<organism evidence="15 16">
    <name type="scientific">Daphnia galeata</name>
    <dbReference type="NCBI Taxonomy" id="27404"/>
    <lineage>
        <taxon>Eukaryota</taxon>
        <taxon>Metazoa</taxon>
        <taxon>Ecdysozoa</taxon>
        <taxon>Arthropoda</taxon>
        <taxon>Crustacea</taxon>
        <taxon>Branchiopoda</taxon>
        <taxon>Diplostraca</taxon>
        <taxon>Cladocera</taxon>
        <taxon>Anomopoda</taxon>
        <taxon>Daphniidae</taxon>
        <taxon>Daphnia</taxon>
    </lineage>
</organism>
<dbReference type="InterPro" id="IPR036249">
    <property type="entry name" value="Thioredoxin-like_sf"/>
</dbReference>
<feature type="region of interest" description="Disordered" evidence="13">
    <location>
        <begin position="783"/>
        <end position="879"/>
    </location>
</feature>
<dbReference type="InterPro" id="IPR006693">
    <property type="entry name" value="AB_hydrolase_lipase"/>
</dbReference>
<dbReference type="PANTHER" id="PTHR46388:SF2">
    <property type="entry name" value="NHL REPEAT-CONTAINING PROTEIN 2"/>
    <property type="match status" value="1"/>
</dbReference>
<dbReference type="InterPro" id="IPR012336">
    <property type="entry name" value="Thioredoxin-like_fold"/>
</dbReference>
<feature type="compositionally biased region" description="Polar residues" evidence="13">
    <location>
        <begin position="840"/>
        <end position="859"/>
    </location>
</feature>
<dbReference type="GO" id="GO:0005829">
    <property type="term" value="C:cytosol"/>
    <property type="evidence" value="ECO:0007669"/>
    <property type="project" value="UniProtKB-SubCell"/>
</dbReference>
<dbReference type="InterPro" id="IPR011042">
    <property type="entry name" value="6-blade_b-propeller_TolB-like"/>
</dbReference>
<feature type="compositionally biased region" description="Low complexity" evidence="13">
    <location>
        <begin position="1030"/>
        <end position="1049"/>
    </location>
</feature>
<comment type="similarity">
    <text evidence="2">Belongs to the AB hydrolase superfamily. Lipase family.</text>
</comment>
<sequence length="1666" mass="186360">MSFISTLTWSCIELQSFIENPDLKEEEKNNLILKHLISLEEDSSRDVFPEFESGWEWFNVKQGLSVSSDFKDKVVIIDFFTYCCINCMHILPDLHALEEKYPSDQSGVVVVGVHSAKFENEKVSSNIMAAIQRYGITHPVVNDSEAVLWKKLEITCWPTLLILGPDGKPVFVIIGEGHRDVLFRYVESTLSFYRNRITPRPLPFLLNSQEVTIGGPEPGWNEGAFSTAKFRSPQGIAFLPPCYLYVADTGNHSIRLIDFSTKQVKTVAGMGFQGSDKEGGKLGIEQPLASPWDICLAHSSTSNDPDFLIIANAGTHQIWGLALQDLTWWKNIQVEAGRCLRLAGTGAEENRNNSYPAKAAFAQPSGICCAALQFPSTDYLLFIADSESSSIRQINMKDGSVKALVGGGKDPMDLFSYGDRDNKDNPKGAVLLQHPLAVAWNSANQLLYVADSYNHKIKTVNPLTKVCSTYLGNGKAGLVDGSSEDEIQFNEPGGLCIHEEGGGILYVADTNNHCIRKINLVNNVIETLKISVKSSDDQSQVCNTQPDFEVSAILPSSSTNYSWLVTFNCSDQQWKWSEDAPHSWKIRLSGNTVATESKGAINGGKMKIDFVRQALEKNDSNYFLQVHAELFLCAKTTGVFVAQSRFENFSVFQKMDSSEEISDNILSYLENFKDSDTSMIEGENVSTATDNDIKNGSEFDNSLNPLTSPSLKSAFSSKKLEWDSSADVGCIPLKTGKFNARLSTLERMALSNSASKLCIDEDEQSLALIAKIDRVLAKSRSIAKVHNKSSKKLQKLSTWPSVDSGSNGSTTDTVIPVIPDMKKVSRHNVPDESHPEKATKQSVKFPTSHSNEEYQSQNQKRSHASRLSKPQLQRSKSTPQYDACASELFITHSVASEEMDLYASNEIRPDSSFLATPPNLANSDGDQASNQCRCVSVDFSESTTCPTHASLSSEHTRRMRREALGELQVYRNLKDHLKNLKDYVSQLEQTWKFLDQKQSTVHSRSREEQPPPRHSRSKSHKVTVPSFHQSPPLSSRRSSDSQTSESQSTVMNSIGSLKSDRSFELERLNLHDTDSTEETRPPRKSKSKCCNHCSLKTKSASAGHKKTIYEKGVQTSDPQSRSSSSVRSDIVVPQREPIAYDISLENRTKPQERSRIKTTLQEALKNRRPDFLHDSELRRKTIQEISEMRRMGMLDSNYAPHLFTYQELRKRTEELYRQLPEFRNRNRDHQSKETIVSNRIKASVFQKTKVYCCSAGGGTFNGLLFGMQRMLLTGIVVLTLSSAPSPCSASTKDVINPEATMSTVEIIRSRGYVCTIYQVTTEDGYILELHRIGLSNGRPVLLQHGLLSTDVDWITNPSTQSLGFRLADRGYDVYLSNARGNTYSRRHVRLDPKNMNYWNFSYDEMGLYDVPANIDFILKLSQKSKLIFIGHSMGSTMFYIAASSRPELNDKIDLMIGLAPVASMAHFSSPVKTLASHVDVIQFYLRATRTTAFLSKESWSRRFQKSAVCQHTFKTMQLCQNVIFSITGADRQNFNSSVLSIIEGHFPAGTSVNTLAQFAQGYNAGKREGEQFRAYDHGPSENIRRYGVVRPPSYNLTRVTAPVYLFWGPGDLLASPKDIDWLSRQLGNLQSSVKVDWPEFNHLDFLWGVNSNQLLYDPLIAALPLP</sequence>
<dbReference type="Gene3D" id="2.120.10.30">
    <property type="entry name" value="TolB, C-terminal domain"/>
    <property type="match status" value="3"/>
</dbReference>
<feature type="compositionally biased region" description="Basic and acidic residues" evidence="13">
    <location>
        <begin position="820"/>
        <end position="839"/>
    </location>
</feature>
<gene>
    <name evidence="15" type="ORF">DGAL_LOCUS14034</name>
</gene>
<comment type="caution">
    <text evidence="15">The sequence shown here is derived from an EMBL/GenBank/DDBJ whole genome shotgun (WGS) entry which is preliminary data.</text>
</comment>
<keyword evidence="10" id="KW-0325">Glycoprotein</keyword>
<dbReference type="SUPFAM" id="SSF101898">
    <property type="entry name" value="NHL repeat"/>
    <property type="match status" value="1"/>
</dbReference>
<keyword evidence="8" id="KW-0442">Lipid degradation</keyword>
<dbReference type="Gene3D" id="3.40.30.10">
    <property type="entry name" value="Glutaredoxin"/>
    <property type="match status" value="1"/>
</dbReference>
<evidence type="ECO:0000256" key="10">
    <source>
        <dbReference type="ARBA" id="ARBA00023180"/>
    </source>
</evidence>
<name>A0A8J2RW01_9CRUS</name>
<evidence type="ECO:0000313" key="16">
    <source>
        <dbReference type="Proteomes" id="UP000789390"/>
    </source>
</evidence>
<reference evidence="15" key="1">
    <citation type="submission" date="2021-11" db="EMBL/GenBank/DDBJ databases">
        <authorList>
            <person name="Schell T."/>
        </authorList>
    </citation>
    <scope>NUCLEOTIDE SEQUENCE</scope>
    <source>
        <strain evidence="15">M5</strain>
    </source>
</reference>
<dbReference type="InterPro" id="IPR001258">
    <property type="entry name" value="NHL_repeat"/>
</dbReference>
<evidence type="ECO:0000259" key="14">
    <source>
        <dbReference type="PROSITE" id="PS51352"/>
    </source>
</evidence>
<dbReference type="OrthoDB" id="273823at2759"/>
<evidence type="ECO:0000256" key="2">
    <source>
        <dbReference type="ARBA" id="ARBA00010701"/>
    </source>
</evidence>
<evidence type="ECO:0000313" key="15">
    <source>
        <dbReference type="EMBL" id="CAH0110466.1"/>
    </source>
</evidence>
<dbReference type="Pfam" id="PF12146">
    <property type="entry name" value="Hydrolase_4"/>
    <property type="match status" value="1"/>
</dbReference>
<feature type="domain" description="Thioredoxin" evidence="14">
    <location>
        <begin position="42"/>
        <end position="191"/>
    </location>
</feature>